<reference evidence="3 4" key="1">
    <citation type="journal article" date="2014" name="Proc. Natl. Acad. Sci. U.S.A.">
        <title>Trajectory and genomic determinants of fungal-pathogen speciation and host adaptation.</title>
        <authorList>
            <person name="Hu X."/>
            <person name="Xiao G."/>
            <person name="Zheng P."/>
            <person name="Shang Y."/>
            <person name="Su Y."/>
            <person name="Zhang X."/>
            <person name="Liu X."/>
            <person name="Zhan S."/>
            <person name="St Leger R.J."/>
            <person name="Wang C."/>
        </authorList>
    </citation>
    <scope>NUCLEOTIDE SEQUENCE [LARGE SCALE GENOMIC DNA]</scope>
    <source>
        <strain evidence="3 4">ARSEF 977</strain>
    </source>
</reference>
<accession>A0A0B4GGF1</accession>
<dbReference type="OrthoDB" id="103819at2759"/>
<evidence type="ECO:0000313" key="4">
    <source>
        <dbReference type="Proteomes" id="UP000031192"/>
    </source>
</evidence>
<dbReference type="InterPro" id="IPR050987">
    <property type="entry name" value="AtrR-like"/>
</dbReference>
<dbReference type="HOGENOM" id="CLU_009377_3_2_1"/>
<comment type="caution">
    <text evidence="3">The sequence shown here is derived from an EMBL/GenBank/DDBJ whole genome shotgun (WGS) entry which is preliminary data.</text>
</comment>
<evidence type="ECO:0000256" key="1">
    <source>
        <dbReference type="ARBA" id="ARBA00023242"/>
    </source>
</evidence>
<evidence type="ECO:0000259" key="2">
    <source>
        <dbReference type="SMART" id="SM00906"/>
    </source>
</evidence>
<dbReference type="InterPro" id="IPR007219">
    <property type="entry name" value="XnlR_reg_dom"/>
</dbReference>
<proteinExistence type="predicted"/>
<sequence length="594" mass="66993">MERVDVLEKRLGEVENQKLAEAEDPQPRGADYRTTLECPVGGLRADVVPSMAEPATGTSPYQGHSSFDDLSIQAAEFAKQATDIEKHQDGPDVETTLDTLQVQATSHGSIILPLPVNLIIAILQHIKKQHPVFLSSYAINDPALVEDLSRQVYFPTNSVTIGHITALHAILYFLLREHITLSTALCNDYDLKPLLDKCEKNVNSGLETYDVFAIPSFENLLALTMGVRCIFLYYPLRQGETKPLLCATFISAAASQCQRLGYHREITYRDDQTGRREHMRRLFWTVYVFDKNMSLLQGHSSHMQDFEIDAKYPALSPIVGVRPWDESFIVAIKLARIQGQIYNNLYSTMAIKSSSPDREQHINTLQDNMHEVRAEFQQIDPSLVNHRQIFVLSRKHWDVMYYSTLTPLLRGSLMTGSVVRISTQCFHAARLCLQSHMQCFSGYLDSGFLEDKDYANWVLHCSSFSSFVVIFLHAVAGTRMDDVKLLDDMVRILHKVQGSSKTSERLFQVCGTFAKLARQLAEARNSCVGTYSRQQDSLQLDVGVHRSEAMAGETMQQVFDESITSSLPQWESQDMSALLANWISGQPAGMDTFF</sequence>
<protein>
    <submittedName>
        <fullName evidence="3">Transcription factor, fungi</fullName>
    </submittedName>
</protein>
<gene>
    <name evidence="3" type="ORF">MGU_06777</name>
</gene>
<name>A0A0B4GGF1_METGA</name>
<dbReference type="PANTHER" id="PTHR46910:SF5">
    <property type="entry name" value="ZN(II)2CYS6 TRANSCRIPTION FACTOR (EUROFUNG)"/>
    <property type="match status" value="1"/>
</dbReference>
<dbReference type="GO" id="GO:0003677">
    <property type="term" value="F:DNA binding"/>
    <property type="evidence" value="ECO:0007669"/>
    <property type="project" value="InterPro"/>
</dbReference>
<keyword evidence="1" id="KW-0539">Nucleus</keyword>
<dbReference type="Proteomes" id="UP000031192">
    <property type="component" value="Unassembled WGS sequence"/>
</dbReference>
<dbReference type="AlphaFoldDB" id="A0A0B4GGF1"/>
<evidence type="ECO:0000313" key="3">
    <source>
        <dbReference type="EMBL" id="KID86085.1"/>
    </source>
</evidence>
<keyword evidence="4" id="KW-1185">Reference proteome</keyword>
<dbReference type="GO" id="GO:0006351">
    <property type="term" value="P:DNA-templated transcription"/>
    <property type="evidence" value="ECO:0007669"/>
    <property type="project" value="InterPro"/>
</dbReference>
<dbReference type="GO" id="GO:0003700">
    <property type="term" value="F:DNA-binding transcription factor activity"/>
    <property type="evidence" value="ECO:0007669"/>
    <property type="project" value="InterPro"/>
</dbReference>
<dbReference type="GO" id="GO:0008270">
    <property type="term" value="F:zinc ion binding"/>
    <property type="evidence" value="ECO:0007669"/>
    <property type="project" value="InterPro"/>
</dbReference>
<dbReference type="CDD" id="cd12148">
    <property type="entry name" value="fungal_TF_MHR"/>
    <property type="match status" value="1"/>
</dbReference>
<feature type="domain" description="Xylanolytic transcriptional activator regulatory" evidence="2">
    <location>
        <begin position="246"/>
        <end position="319"/>
    </location>
</feature>
<dbReference type="SMART" id="SM00906">
    <property type="entry name" value="Fungal_trans"/>
    <property type="match status" value="1"/>
</dbReference>
<dbReference type="Pfam" id="PF04082">
    <property type="entry name" value="Fungal_trans"/>
    <property type="match status" value="1"/>
</dbReference>
<dbReference type="EMBL" id="AZNH01000024">
    <property type="protein sequence ID" value="KID86085.1"/>
    <property type="molecule type" value="Genomic_DNA"/>
</dbReference>
<dbReference type="PANTHER" id="PTHR46910">
    <property type="entry name" value="TRANSCRIPTION FACTOR PDR1"/>
    <property type="match status" value="1"/>
</dbReference>
<organism evidence="3 4">
    <name type="scientific">Metarhizium guizhouense (strain ARSEF 977)</name>
    <dbReference type="NCBI Taxonomy" id="1276136"/>
    <lineage>
        <taxon>Eukaryota</taxon>
        <taxon>Fungi</taxon>
        <taxon>Dikarya</taxon>
        <taxon>Ascomycota</taxon>
        <taxon>Pezizomycotina</taxon>
        <taxon>Sordariomycetes</taxon>
        <taxon>Hypocreomycetidae</taxon>
        <taxon>Hypocreales</taxon>
        <taxon>Clavicipitaceae</taxon>
        <taxon>Metarhizium</taxon>
    </lineage>
</organism>